<feature type="binding site" evidence="4">
    <location>
        <begin position="38"/>
        <end position="40"/>
    </location>
    <ligand>
        <name>3-dehydroquinate</name>
        <dbReference type="ChEBI" id="CHEBI:32364"/>
    </ligand>
</feature>
<organism evidence="5 6">
    <name type="scientific">Methanobacterium lacus (strain AL-21)</name>
    <dbReference type="NCBI Taxonomy" id="877455"/>
    <lineage>
        <taxon>Archaea</taxon>
        <taxon>Methanobacteriati</taxon>
        <taxon>Methanobacteriota</taxon>
        <taxon>Methanomada group</taxon>
        <taxon>Methanobacteria</taxon>
        <taxon>Methanobacteriales</taxon>
        <taxon>Methanobacteriaceae</taxon>
        <taxon>Methanobacterium</taxon>
    </lineage>
</organism>
<evidence type="ECO:0000256" key="1">
    <source>
        <dbReference type="ARBA" id="ARBA00001864"/>
    </source>
</evidence>
<dbReference type="UniPathway" id="UPA00053">
    <property type="reaction ID" value="UER00086"/>
</dbReference>
<dbReference type="eggNOG" id="arCOG02097">
    <property type="taxonomic scope" value="Archaea"/>
</dbReference>
<comment type="caution">
    <text evidence="4">Lacks conserved residue(s) required for the propagation of feature annotation.</text>
</comment>
<evidence type="ECO:0000313" key="6">
    <source>
        <dbReference type="Proteomes" id="UP000007490"/>
    </source>
</evidence>
<keyword evidence="4" id="KW-0028">Amino-acid biosynthesis</keyword>
<dbReference type="HOGENOM" id="CLU_064444_2_1_2"/>
<evidence type="ECO:0000256" key="4">
    <source>
        <dbReference type="HAMAP-Rule" id="MF_00214"/>
    </source>
</evidence>
<reference evidence="5 6" key="2">
    <citation type="journal article" date="2014" name="Int. J. Syst. Evol. Microbiol.">
        <title>Methanobacterium paludis sp. nov. and a novel strain of Methanobacterium lacus isolated from northern peatlands.</title>
        <authorList>
            <person name="Cadillo-Quiroz H."/>
            <person name="Brauer S.L."/>
            <person name="Goodson N."/>
            <person name="Yavitt J.B."/>
            <person name="Zinder S.H."/>
        </authorList>
    </citation>
    <scope>NUCLEOTIDE SEQUENCE [LARGE SCALE GENOMIC DNA]</scope>
    <source>
        <strain evidence="5 6">AL-21</strain>
    </source>
</reference>
<dbReference type="Proteomes" id="UP000007490">
    <property type="component" value="Chromosome"/>
</dbReference>
<dbReference type="GO" id="GO:0046279">
    <property type="term" value="P:3,4-dihydroxybenzoate biosynthetic process"/>
    <property type="evidence" value="ECO:0007669"/>
    <property type="project" value="TreeGrafter"/>
</dbReference>
<keyword evidence="4" id="KW-0057">Aromatic amino acid biosynthesis</keyword>
<reference evidence="6" key="1">
    <citation type="submission" date="2011-02" db="EMBL/GenBank/DDBJ databases">
        <title>Complete sequence of Methanobacterium sp. AL-21.</title>
        <authorList>
            <consortium name="US DOE Joint Genome Institute"/>
            <person name="Lucas S."/>
            <person name="Copeland A."/>
            <person name="Lapidus A."/>
            <person name="Cheng J.-F."/>
            <person name="Goodwin L."/>
            <person name="Pitluck S."/>
            <person name="Chertkov O."/>
            <person name="Detter J.C."/>
            <person name="Han C."/>
            <person name="Tapia R."/>
            <person name="Land M."/>
            <person name="Hauser L."/>
            <person name="Kyrpides N."/>
            <person name="Ivanova N."/>
            <person name="Mikhailova N."/>
            <person name="Pagani I."/>
            <person name="Cadillo-Quiroz H."/>
            <person name="Imachi H."/>
            <person name="Zinder S."/>
            <person name="Liu W."/>
            <person name="Woyke T."/>
        </authorList>
    </citation>
    <scope>NUCLEOTIDE SEQUENCE [LARGE SCALE GENOMIC DNA]</scope>
    <source>
        <strain evidence="6">AL-21</strain>
    </source>
</reference>
<dbReference type="PANTHER" id="PTHR43699">
    <property type="entry name" value="3-DEHYDROQUINATE DEHYDRATASE"/>
    <property type="match status" value="1"/>
</dbReference>
<evidence type="ECO:0000313" key="5">
    <source>
        <dbReference type="EMBL" id="ADZ08881.1"/>
    </source>
</evidence>
<comment type="pathway">
    <text evidence="4">Metabolic intermediate biosynthesis; chorismate biosynthesis; chorismate from D-erythrose 4-phosphate and phosphoenolpyruvate: step 3/7.</text>
</comment>
<dbReference type="GO" id="GO:0009423">
    <property type="term" value="P:chorismate biosynthetic process"/>
    <property type="evidence" value="ECO:0007669"/>
    <property type="project" value="UniProtKB-UniRule"/>
</dbReference>
<comment type="similarity">
    <text evidence="4">Belongs to the type-I 3-dehydroquinase family.</text>
</comment>
<sequence length="225" mass="25108">MKQLFNKTRICVPILEKTYESALESSKSSINAGADILELRIDFIENSDPDAVKNLIQEINFPLIATNRRREENGFFKGSESDRIEILLEAAKVAEIVDIELGTELDNLNKIVKKSKLAIVSYHDFEKTPDKDFLLEIVNKELKLGDIAKFAVMPKTMADTLIVLNVLSEVENTVAISMGDIGSYTRVVAPLFGSPLTFASYENSSAPGQLNIETTRDFINKLLIH</sequence>
<dbReference type="RefSeq" id="WP_013644232.1">
    <property type="nucleotide sequence ID" value="NC_015216.1"/>
</dbReference>
<feature type="active site" description="Schiff-base intermediate with substrate" evidence="4">
    <location>
        <position position="149"/>
    </location>
</feature>
<keyword evidence="2 4" id="KW-0456">Lyase</keyword>
<evidence type="ECO:0000256" key="3">
    <source>
        <dbReference type="ARBA" id="ARBA00023270"/>
    </source>
</evidence>
<protein>
    <recommendedName>
        <fullName evidence="4">3-dehydroquinate dehydratase</fullName>
        <shortName evidence="4">3-dehydroquinase</shortName>
        <ecNumber evidence="4">4.2.1.10</ecNumber>
    </recommendedName>
    <alternativeName>
        <fullName evidence="4">Type I DHQase</fullName>
    </alternativeName>
    <alternativeName>
        <fullName evidence="4">Type I dehydroquinase</fullName>
        <shortName evidence="4">DHQ1</shortName>
    </alternativeName>
</protein>
<dbReference type="HAMAP" id="MF_00214">
    <property type="entry name" value="AroD"/>
    <property type="match status" value="1"/>
</dbReference>
<dbReference type="NCBIfam" id="TIGR01093">
    <property type="entry name" value="aroD"/>
    <property type="match status" value="1"/>
</dbReference>
<dbReference type="InterPro" id="IPR050146">
    <property type="entry name" value="Type-I_3-dehydroquinase"/>
</dbReference>
<dbReference type="EC" id="4.2.1.10" evidence="4"/>
<dbReference type="InterPro" id="IPR001381">
    <property type="entry name" value="DHquinase_I"/>
</dbReference>
<keyword evidence="6" id="KW-1185">Reference proteome</keyword>
<evidence type="ECO:0000256" key="2">
    <source>
        <dbReference type="ARBA" id="ARBA00023239"/>
    </source>
</evidence>
<comment type="catalytic activity">
    <reaction evidence="1 4">
        <text>3-dehydroquinate = 3-dehydroshikimate + H2O</text>
        <dbReference type="Rhea" id="RHEA:21096"/>
        <dbReference type="ChEBI" id="CHEBI:15377"/>
        <dbReference type="ChEBI" id="CHEBI:16630"/>
        <dbReference type="ChEBI" id="CHEBI:32364"/>
        <dbReference type="EC" id="4.2.1.10"/>
    </reaction>
</comment>
<dbReference type="GeneID" id="10277075"/>
<dbReference type="GO" id="GO:0008652">
    <property type="term" value="P:amino acid biosynthetic process"/>
    <property type="evidence" value="ECO:0007669"/>
    <property type="project" value="UniProtKB-KW"/>
</dbReference>
<feature type="binding site" evidence="4">
    <location>
        <position position="68"/>
    </location>
    <ligand>
        <name>3-dehydroquinate</name>
        <dbReference type="ChEBI" id="CHEBI:32364"/>
    </ligand>
</feature>
<feature type="binding site" evidence="4">
    <location>
        <position position="186"/>
    </location>
    <ligand>
        <name>3-dehydroquinate</name>
        <dbReference type="ChEBI" id="CHEBI:32364"/>
    </ligand>
</feature>
<dbReference type="SUPFAM" id="SSF51569">
    <property type="entry name" value="Aldolase"/>
    <property type="match status" value="1"/>
</dbReference>
<dbReference type="InterPro" id="IPR013785">
    <property type="entry name" value="Aldolase_TIM"/>
</dbReference>
<dbReference type="GO" id="GO:0009073">
    <property type="term" value="P:aromatic amino acid family biosynthetic process"/>
    <property type="evidence" value="ECO:0007669"/>
    <property type="project" value="UniProtKB-KW"/>
</dbReference>
<dbReference type="Pfam" id="PF01487">
    <property type="entry name" value="DHquinase_I"/>
    <property type="match status" value="1"/>
</dbReference>
<dbReference type="KEGG" id="mel:Metbo_0630"/>
<gene>
    <name evidence="4" type="primary">aroD</name>
    <name evidence="5" type="ordered locus">Metbo_0630</name>
</gene>
<feature type="binding site" evidence="4">
    <location>
        <position position="209"/>
    </location>
    <ligand>
        <name>3-dehydroquinate</name>
        <dbReference type="ChEBI" id="CHEBI:32364"/>
    </ligand>
</feature>
<dbReference type="CDD" id="cd00502">
    <property type="entry name" value="DHQase_I"/>
    <property type="match status" value="1"/>
</dbReference>
<name>F0TAC9_METLA</name>
<accession>F0TAC9</accession>
<dbReference type="Gene3D" id="3.20.20.70">
    <property type="entry name" value="Aldolase class I"/>
    <property type="match status" value="1"/>
</dbReference>
<dbReference type="EMBL" id="CP002551">
    <property type="protein sequence ID" value="ADZ08881.1"/>
    <property type="molecule type" value="Genomic_DNA"/>
</dbReference>
<comment type="subunit">
    <text evidence="4">Homodimer.</text>
</comment>
<feature type="active site" description="Proton donor/acceptor" evidence="4">
    <location>
        <position position="123"/>
    </location>
</feature>
<proteinExistence type="inferred from homology"/>
<comment type="function">
    <text evidence="4">Involved in the third step of the chorismate pathway, which leads to the biosynthesis of aromatic amino acids. Catalyzes the cis-dehydration of 3-dehydroquinate (DHQ) and introduces the first double bond of the aromatic ring to yield 3-dehydroshikimate.</text>
</comment>
<feature type="binding site" evidence="4">
    <location>
        <position position="205"/>
    </location>
    <ligand>
        <name>3-dehydroquinate</name>
        <dbReference type="ChEBI" id="CHEBI:32364"/>
    </ligand>
</feature>
<dbReference type="GO" id="GO:0003855">
    <property type="term" value="F:3-dehydroquinate dehydratase activity"/>
    <property type="evidence" value="ECO:0007669"/>
    <property type="project" value="UniProtKB-UniRule"/>
</dbReference>
<dbReference type="AlphaFoldDB" id="F0TAC9"/>
<dbReference type="STRING" id="877455.Metbo_0630"/>
<dbReference type="PANTHER" id="PTHR43699:SF1">
    <property type="entry name" value="3-DEHYDROQUINATE DEHYDRATASE"/>
    <property type="match status" value="1"/>
</dbReference>
<keyword evidence="3 4" id="KW-0704">Schiff base</keyword>